<evidence type="ECO:0000256" key="1">
    <source>
        <dbReference type="SAM" id="MobiDB-lite"/>
    </source>
</evidence>
<accession>A0A078AMS0</accession>
<protein>
    <submittedName>
        <fullName evidence="2">Uncharacterized protein</fullName>
    </submittedName>
</protein>
<feature type="region of interest" description="Disordered" evidence="1">
    <location>
        <begin position="47"/>
        <end position="82"/>
    </location>
</feature>
<dbReference type="Proteomes" id="UP000039865">
    <property type="component" value="Unassembled WGS sequence"/>
</dbReference>
<dbReference type="AlphaFoldDB" id="A0A078AMS0"/>
<evidence type="ECO:0000313" key="3">
    <source>
        <dbReference type="Proteomes" id="UP000039865"/>
    </source>
</evidence>
<feature type="region of interest" description="Disordered" evidence="1">
    <location>
        <begin position="430"/>
        <end position="456"/>
    </location>
</feature>
<organism evidence="2 3">
    <name type="scientific">Stylonychia lemnae</name>
    <name type="common">Ciliate</name>
    <dbReference type="NCBI Taxonomy" id="5949"/>
    <lineage>
        <taxon>Eukaryota</taxon>
        <taxon>Sar</taxon>
        <taxon>Alveolata</taxon>
        <taxon>Ciliophora</taxon>
        <taxon>Intramacronucleata</taxon>
        <taxon>Spirotrichea</taxon>
        <taxon>Stichotrichia</taxon>
        <taxon>Sporadotrichida</taxon>
        <taxon>Oxytrichidae</taxon>
        <taxon>Stylonychinae</taxon>
        <taxon>Stylonychia</taxon>
    </lineage>
</organism>
<proteinExistence type="predicted"/>
<feature type="compositionally biased region" description="Polar residues" evidence="1">
    <location>
        <begin position="63"/>
        <end position="77"/>
    </location>
</feature>
<gene>
    <name evidence="2" type="primary">Contig14975.g15958</name>
    <name evidence="2" type="ORF">STYLEM_12258</name>
</gene>
<name>A0A078AMS0_STYLE</name>
<feature type="compositionally biased region" description="Basic residues" evidence="1">
    <location>
        <begin position="437"/>
        <end position="449"/>
    </location>
</feature>
<keyword evidence="3" id="KW-1185">Reference proteome</keyword>
<sequence>MNDNSMIDEYYKITHDYDKFKPNVDEDNPLTDSFINEYLATGNLEPRDNLIQLGGSGRDSPFDYQNPTTNQTQNKSRNNNKLKGSKKQINAFMFNSSDAVTPSTTQINSRMGGSGSVSPAVTSYSNGASKQSLFHIENSQLLICKNNINNNDENDTQQIYLNKYIPAMQNPDEKSKKSSETLEKIQAQIRLKTQNSQITVENHLKFETQKQKLVPKLPLQNILALQIDNESKSQAKGFTFLGKFVKTHKFKDKGTKLQRVQNDSDIRKMILQEFNQRRHTQNQFQPSPPSHSQQFHVYKDIFKQAILKIALKAYHQFQNQQMWYFNSRSNSKELEQNVNISTLNDDIIINNNNKKVKVLNYLTQLPPTSTQHKSSKKFEFKIVKSRQYQQSNQLMGHNQTIQQDDHRQQVTQGTMTASNTITVPRGKRFEDFLPPQKRNHQGSKSKLRKIISNVKV</sequence>
<dbReference type="EMBL" id="CCKQ01011647">
    <property type="protein sequence ID" value="CDW83216.1"/>
    <property type="molecule type" value="Genomic_DNA"/>
</dbReference>
<evidence type="ECO:0000313" key="2">
    <source>
        <dbReference type="EMBL" id="CDW83216.1"/>
    </source>
</evidence>
<reference evidence="2 3" key="1">
    <citation type="submission" date="2014-06" db="EMBL/GenBank/DDBJ databases">
        <authorList>
            <person name="Swart Estienne"/>
        </authorList>
    </citation>
    <scope>NUCLEOTIDE SEQUENCE [LARGE SCALE GENOMIC DNA]</scope>
    <source>
        <strain evidence="2 3">130c</strain>
    </source>
</reference>
<dbReference type="InParanoid" id="A0A078AMS0"/>